<comment type="caution">
    <text evidence="1">The sequence shown here is derived from an EMBL/GenBank/DDBJ whole genome shotgun (WGS) entry which is preliminary data.</text>
</comment>
<dbReference type="EMBL" id="LAZR01006372">
    <property type="protein sequence ID" value="KKM92582.1"/>
    <property type="molecule type" value="Genomic_DNA"/>
</dbReference>
<name>A0A0F9PGY3_9ZZZZ</name>
<protein>
    <submittedName>
        <fullName evidence="1">Uncharacterized protein</fullName>
    </submittedName>
</protein>
<reference evidence="1" key="1">
    <citation type="journal article" date="2015" name="Nature">
        <title>Complex archaea that bridge the gap between prokaryotes and eukaryotes.</title>
        <authorList>
            <person name="Spang A."/>
            <person name="Saw J.H."/>
            <person name="Jorgensen S.L."/>
            <person name="Zaremba-Niedzwiedzka K."/>
            <person name="Martijn J."/>
            <person name="Lind A.E."/>
            <person name="van Eijk R."/>
            <person name="Schleper C."/>
            <person name="Guy L."/>
            <person name="Ettema T.J."/>
        </authorList>
    </citation>
    <scope>NUCLEOTIDE SEQUENCE</scope>
</reference>
<sequence length="119" mass="14036">MVSKSNIEDLFHEWNELNIQAQEFLGQFDFAKIKEIRAKQSLLEDTIYEILIENAPEDILKILPSDCGEMEIGYENEERMFYYVTFDPEYDDTEDTTLIAFTIDLNKSVSTIKDFKMEE</sequence>
<dbReference type="AlphaFoldDB" id="A0A0F9PGY3"/>
<evidence type="ECO:0000313" key="1">
    <source>
        <dbReference type="EMBL" id="KKM92582.1"/>
    </source>
</evidence>
<organism evidence="1">
    <name type="scientific">marine sediment metagenome</name>
    <dbReference type="NCBI Taxonomy" id="412755"/>
    <lineage>
        <taxon>unclassified sequences</taxon>
        <taxon>metagenomes</taxon>
        <taxon>ecological metagenomes</taxon>
    </lineage>
</organism>
<gene>
    <name evidence="1" type="ORF">LCGC14_1217010</name>
</gene>
<accession>A0A0F9PGY3</accession>
<proteinExistence type="predicted"/>